<name>A0A1T4SP96_9HYPH</name>
<dbReference type="SUPFAM" id="SSF46785">
    <property type="entry name" value="Winged helix' DNA-binding domain"/>
    <property type="match status" value="1"/>
</dbReference>
<keyword evidence="3" id="KW-0418">Kinase</keyword>
<dbReference type="PANTHER" id="PTHR18964">
    <property type="entry name" value="ROK (REPRESSOR, ORF, KINASE) FAMILY"/>
    <property type="match status" value="1"/>
</dbReference>
<dbReference type="Proteomes" id="UP000190135">
    <property type="component" value="Unassembled WGS sequence"/>
</dbReference>
<evidence type="ECO:0000313" key="4">
    <source>
        <dbReference type="Proteomes" id="UP000190135"/>
    </source>
</evidence>
<dbReference type="Pfam" id="PF00480">
    <property type="entry name" value="ROK"/>
    <property type="match status" value="1"/>
</dbReference>
<dbReference type="GO" id="GO:0003700">
    <property type="term" value="F:DNA-binding transcription factor activity"/>
    <property type="evidence" value="ECO:0007669"/>
    <property type="project" value="InterPro"/>
</dbReference>
<dbReference type="STRING" id="1365950.SAMN05428963_11294"/>
<dbReference type="GO" id="GO:0016301">
    <property type="term" value="F:kinase activity"/>
    <property type="evidence" value="ECO:0007669"/>
    <property type="project" value="UniProtKB-KW"/>
</dbReference>
<dbReference type="Gene3D" id="1.10.10.10">
    <property type="entry name" value="Winged helix-like DNA-binding domain superfamily/Winged helix DNA-binding domain"/>
    <property type="match status" value="1"/>
</dbReference>
<dbReference type="EMBL" id="FUXL01000012">
    <property type="protein sequence ID" value="SKA29987.1"/>
    <property type="molecule type" value="Genomic_DNA"/>
</dbReference>
<keyword evidence="4" id="KW-1185">Reference proteome</keyword>
<dbReference type="Gene3D" id="3.30.420.40">
    <property type="match status" value="2"/>
</dbReference>
<evidence type="ECO:0000313" key="3">
    <source>
        <dbReference type="EMBL" id="SKA29987.1"/>
    </source>
</evidence>
<evidence type="ECO:0000256" key="1">
    <source>
        <dbReference type="ARBA" id="ARBA00006479"/>
    </source>
</evidence>
<organism evidence="3 4">
    <name type="scientific">Consotaella salsifontis</name>
    <dbReference type="NCBI Taxonomy" id="1365950"/>
    <lineage>
        <taxon>Bacteria</taxon>
        <taxon>Pseudomonadati</taxon>
        <taxon>Pseudomonadota</taxon>
        <taxon>Alphaproteobacteria</taxon>
        <taxon>Hyphomicrobiales</taxon>
        <taxon>Aurantimonadaceae</taxon>
        <taxon>Consotaella</taxon>
    </lineage>
</organism>
<protein>
    <submittedName>
        <fullName evidence="3">Sugar kinase of the NBD/HSP70 family, may contain an N-terminal HTH domain</fullName>
    </submittedName>
</protein>
<dbReference type="SUPFAM" id="SSF53067">
    <property type="entry name" value="Actin-like ATPase domain"/>
    <property type="match status" value="1"/>
</dbReference>
<dbReference type="Pfam" id="PF12802">
    <property type="entry name" value="MarR_2"/>
    <property type="match status" value="1"/>
</dbReference>
<sequence>MFNPVQLQMLRLISEAGPLSRTELAGRTGMSKAAVSLLTRELLDGGLLAETETVRGTGRPSIRLGLLGSSAHFVGVSLVEAPVVMVLTDLNGKLLGRHEIDWSNDASEVGRLIAAGLPALTAGRANVAGVGVALSGYVDPSQTRCLKSTLLGWQDVPAASLMEAEIGLPTAIENDAKAVALGERLFGAIRDKGSFSLISVGDGIGCGHIINGRLYRGSHGGAGEIAHATIEPDGLPCRCGKRGCLDTVASLMAIQSSARTAGLPGDVKALEQLASNGHGEAIAILHRAGAALGLAIAQIIQIIDPERIIVTHRHGALDGLYGTVTRATIEANVLPRIAGEIDIQFRHVSADIWARGAASIAADKFLSNPVLHQKDVV</sequence>
<proteinExistence type="inferred from homology"/>
<accession>A0A1T4SP96</accession>
<keyword evidence="3" id="KW-0808">Transferase</keyword>
<gene>
    <name evidence="3" type="ORF">SAMN05428963_11294</name>
</gene>
<dbReference type="InterPro" id="IPR036390">
    <property type="entry name" value="WH_DNA-bd_sf"/>
</dbReference>
<dbReference type="OrthoDB" id="49685at2"/>
<dbReference type="RefSeq" id="WP_078709477.1">
    <property type="nucleotide sequence ID" value="NZ_FUXL01000012.1"/>
</dbReference>
<reference evidence="3 4" key="1">
    <citation type="submission" date="2017-02" db="EMBL/GenBank/DDBJ databases">
        <authorList>
            <person name="Peterson S.W."/>
        </authorList>
    </citation>
    <scope>NUCLEOTIDE SEQUENCE [LARGE SCALE GENOMIC DNA]</scope>
    <source>
        <strain evidence="3 4">USBA 369</strain>
    </source>
</reference>
<dbReference type="InterPro" id="IPR043129">
    <property type="entry name" value="ATPase_NBD"/>
</dbReference>
<dbReference type="InterPro" id="IPR036388">
    <property type="entry name" value="WH-like_DNA-bd_sf"/>
</dbReference>
<dbReference type="PANTHER" id="PTHR18964:SF149">
    <property type="entry name" value="BIFUNCTIONAL UDP-N-ACETYLGLUCOSAMINE 2-EPIMERASE_N-ACETYLMANNOSAMINE KINASE"/>
    <property type="match status" value="1"/>
</dbReference>
<dbReference type="InterPro" id="IPR000600">
    <property type="entry name" value="ROK"/>
</dbReference>
<dbReference type="InterPro" id="IPR000835">
    <property type="entry name" value="HTH_MarR-typ"/>
</dbReference>
<dbReference type="AlphaFoldDB" id="A0A1T4SP96"/>
<evidence type="ECO:0000259" key="2">
    <source>
        <dbReference type="Pfam" id="PF12802"/>
    </source>
</evidence>
<comment type="similarity">
    <text evidence="1">Belongs to the ROK (NagC/XylR) family.</text>
</comment>
<feature type="domain" description="HTH marR-type" evidence="2">
    <location>
        <begin position="3"/>
        <end position="52"/>
    </location>
</feature>